<feature type="compositionally biased region" description="Acidic residues" evidence="1">
    <location>
        <begin position="26"/>
        <end position="36"/>
    </location>
</feature>
<comment type="caution">
    <text evidence="2">The sequence shown here is derived from an EMBL/GenBank/DDBJ whole genome shotgun (WGS) entry which is preliminary data.</text>
</comment>
<feature type="compositionally biased region" description="Basic and acidic residues" evidence="1">
    <location>
        <begin position="67"/>
        <end position="81"/>
    </location>
</feature>
<name>A0A117R739_9ACTN</name>
<protein>
    <submittedName>
        <fullName evidence="2">Uncharacterized protein</fullName>
    </submittedName>
</protein>
<dbReference type="RefSeq" id="WP_059204276.1">
    <property type="nucleotide sequence ID" value="NZ_KQ948656.1"/>
</dbReference>
<evidence type="ECO:0000313" key="2">
    <source>
        <dbReference type="EMBL" id="KUN74773.1"/>
    </source>
</evidence>
<organism evidence="2 3">
    <name type="scientific">Streptomyces canus</name>
    <dbReference type="NCBI Taxonomy" id="58343"/>
    <lineage>
        <taxon>Bacteria</taxon>
        <taxon>Bacillati</taxon>
        <taxon>Actinomycetota</taxon>
        <taxon>Actinomycetes</taxon>
        <taxon>Kitasatosporales</taxon>
        <taxon>Streptomycetaceae</taxon>
        <taxon>Streptomyces</taxon>
        <taxon>Streptomyces aurantiacus group</taxon>
    </lineage>
</organism>
<dbReference type="AlphaFoldDB" id="A0A117R739"/>
<feature type="compositionally biased region" description="Basic and acidic residues" evidence="1">
    <location>
        <begin position="37"/>
        <end position="47"/>
    </location>
</feature>
<accession>A0A117R739</accession>
<evidence type="ECO:0000313" key="3">
    <source>
        <dbReference type="Proteomes" id="UP000053669"/>
    </source>
</evidence>
<feature type="region of interest" description="Disordered" evidence="1">
    <location>
        <begin position="1"/>
        <end position="81"/>
    </location>
</feature>
<gene>
    <name evidence="2" type="ORF">AQJ46_04400</name>
</gene>
<sequence length="81" mass="8623">MDHRQEAPGENGDPVPRDLPDQQAGEGEDPWEVAEVPDEKTGTHDEPEAVPDTDEAGTGRQGATRSDTVHPEHPGAEESTG</sequence>
<reference evidence="2 3" key="1">
    <citation type="submission" date="2015-10" db="EMBL/GenBank/DDBJ databases">
        <title>Draft genome sequence of Streptomyces canus DSM 40017, type strain for the species Streptomyces canus.</title>
        <authorList>
            <person name="Ruckert C."/>
            <person name="Winkler A."/>
            <person name="Kalinowski J."/>
            <person name="Kampfer P."/>
            <person name="Glaeser S."/>
        </authorList>
    </citation>
    <scope>NUCLEOTIDE SEQUENCE [LARGE SCALE GENOMIC DNA]</scope>
    <source>
        <strain evidence="2 3">DSM 40017</strain>
    </source>
</reference>
<dbReference type="STRING" id="58343.AQJ46_04400"/>
<dbReference type="Proteomes" id="UP000053669">
    <property type="component" value="Unassembled WGS sequence"/>
</dbReference>
<dbReference type="EMBL" id="LMWU01000001">
    <property type="protein sequence ID" value="KUN74773.1"/>
    <property type="molecule type" value="Genomic_DNA"/>
</dbReference>
<evidence type="ECO:0000256" key="1">
    <source>
        <dbReference type="SAM" id="MobiDB-lite"/>
    </source>
</evidence>
<proteinExistence type="predicted"/>